<dbReference type="PANTHER" id="PTHR34985">
    <property type="entry name" value="SLR0554 PROTEIN"/>
    <property type="match status" value="1"/>
</dbReference>
<dbReference type="GO" id="GO:0004386">
    <property type="term" value="F:helicase activity"/>
    <property type="evidence" value="ECO:0007669"/>
    <property type="project" value="UniProtKB-KW"/>
</dbReference>
<dbReference type="Proteomes" id="UP000286598">
    <property type="component" value="Unassembled WGS sequence"/>
</dbReference>
<dbReference type="InterPro" id="IPR024450">
    <property type="entry name" value="DUF3874"/>
</dbReference>
<name>A0A415GD24_9BACT</name>
<evidence type="ECO:0000313" key="4">
    <source>
        <dbReference type="Proteomes" id="UP000286598"/>
    </source>
</evidence>
<evidence type="ECO:0000259" key="2">
    <source>
        <dbReference type="Pfam" id="PF12990"/>
    </source>
</evidence>
<keyword evidence="3" id="KW-0067">ATP-binding</keyword>
<dbReference type="Pfam" id="PF05272">
    <property type="entry name" value="VapE-like_dom"/>
    <property type="match status" value="1"/>
</dbReference>
<accession>A0A415GD24</accession>
<dbReference type="InterPro" id="IPR007936">
    <property type="entry name" value="VapE-like_dom"/>
</dbReference>
<dbReference type="PANTHER" id="PTHR34985:SF1">
    <property type="entry name" value="SLR0554 PROTEIN"/>
    <property type="match status" value="1"/>
</dbReference>
<proteinExistence type="predicted"/>
<evidence type="ECO:0000259" key="1">
    <source>
        <dbReference type="Pfam" id="PF05272"/>
    </source>
</evidence>
<evidence type="ECO:0000313" key="3">
    <source>
        <dbReference type="EMBL" id="RHK46349.1"/>
    </source>
</evidence>
<sequence length="393" mass="45222">MKDTTNKDPMNAVDRMIGFLTMRYAFRYNTVMNCTEYRHAGSTEAHFEPLDPRTRRRIILEVQREGIEVSQNDVNNYIESDYVRAFDPVGDYLASCEGAWDGHDHIGDLAGTVPTDAPLWREWFTTWLLAMVAQWQNTPGRVYGNSVAPLLISPQGYNKSTFCRQLLPDALRWGYTDSLAISDRRQVMLAMSQQLLINLDEFNQISPRVQQGFLKNIIQLPSIKAKRPYGTRIEELPRKASFIATSNMTDILADPSGNRRFIGIELTAPIDTTRVPNHRQLFAQTLQLLRNGHRCWFDKAETEQIMLWNRRYEVQEPADQYFDLCFAIAQDPLDENAEWMSAAEIFDVIKRKVGASLKVNSLISFGRKLANLQGMRRRKCETGARYLVVRRDA</sequence>
<dbReference type="Pfam" id="PF12990">
    <property type="entry name" value="DUF3874"/>
    <property type="match status" value="1"/>
</dbReference>
<keyword evidence="3" id="KW-0378">Hydrolase</keyword>
<protein>
    <submittedName>
        <fullName evidence="3">Helicase</fullName>
    </submittedName>
</protein>
<dbReference type="InterPro" id="IPR027417">
    <property type="entry name" value="P-loop_NTPase"/>
</dbReference>
<organism evidence="3 4">
    <name type="scientific">Leyella stercorea</name>
    <dbReference type="NCBI Taxonomy" id="363265"/>
    <lineage>
        <taxon>Bacteria</taxon>
        <taxon>Pseudomonadati</taxon>
        <taxon>Bacteroidota</taxon>
        <taxon>Bacteroidia</taxon>
        <taxon>Bacteroidales</taxon>
        <taxon>Prevotellaceae</taxon>
        <taxon>Leyella</taxon>
    </lineage>
</organism>
<keyword evidence="4" id="KW-1185">Reference proteome</keyword>
<keyword evidence="3" id="KW-0347">Helicase</keyword>
<reference evidence="3 4" key="1">
    <citation type="submission" date="2018-08" db="EMBL/GenBank/DDBJ databases">
        <title>A genome reference for cultivated species of the human gut microbiota.</title>
        <authorList>
            <person name="Zou Y."/>
            <person name="Xue W."/>
            <person name="Luo G."/>
        </authorList>
    </citation>
    <scope>NUCLEOTIDE SEQUENCE [LARGE SCALE GENOMIC DNA]</scope>
    <source>
        <strain evidence="3 4">AF42-9</strain>
    </source>
</reference>
<feature type="domain" description="DUF3874" evidence="2">
    <location>
        <begin position="317"/>
        <end position="388"/>
    </location>
</feature>
<gene>
    <name evidence="3" type="ORF">DW060_13210</name>
</gene>
<dbReference type="AlphaFoldDB" id="A0A415GD24"/>
<dbReference type="SUPFAM" id="SSF52540">
    <property type="entry name" value="P-loop containing nucleoside triphosphate hydrolases"/>
    <property type="match status" value="1"/>
</dbReference>
<keyword evidence="3" id="KW-0547">Nucleotide-binding</keyword>
<comment type="caution">
    <text evidence="3">The sequence shown here is derived from an EMBL/GenBank/DDBJ whole genome shotgun (WGS) entry which is preliminary data.</text>
</comment>
<dbReference type="OrthoDB" id="9801888at2"/>
<dbReference type="EMBL" id="QRNO01000118">
    <property type="protein sequence ID" value="RHK46349.1"/>
    <property type="molecule type" value="Genomic_DNA"/>
</dbReference>
<feature type="domain" description="Virulence-associated protein E-like" evidence="1">
    <location>
        <begin position="95"/>
        <end position="312"/>
    </location>
</feature>